<dbReference type="PANTHER" id="PTHR11257">
    <property type="entry name" value="CHEMOSENSORY PROTEIN-RELATED"/>
    <property type="match status" value="1"/>
</dbReference>
<dbReference type="EMBL" id="MH716495">
    <property type="protein sequence ID" value="QFO46795.2"/>
    <property type="molecule type" value="mRNA"/>
</dbReference>
<gene>
    <name evidence="2" type="primary">CSP7</name>
</gene>
<dbReference type="AlphaFoldDB" id="A0A6B7ME17"/>
<dbReference type="InterPro" id="IPR036682">
    <property type="entry name" value="OS_D_A10/PebIII_sf"/>
</dbReference>
<dbReference type="Gene3D" id="1.10.2080.10">
    <property type="entry name" value="Insect odorant-binding protein A10/Ejaculatory bulb-specific protein 3"/>
    <property type="match status" value="1"/>
</dbReference>
<proteinExistence type="evidence at transcript level"/>
<accession>A0A6B7ME17</accession>
<feature type="transmembrane region" description="Helical" evidence="1">
    <location>
        <begin position="6"/>
        <end position="23"/>
    </location>
</feature>
<evidence type="ECO:0000256" key="1">
    <source>
        <dbReference type="SAM" id="Phobius"/>
    </source>
</evidence>
<sequence length="155" mass="17667">MLFVYAMYDVMVPMVITIFLVITNDRMVVRATEEHSERVRRDETYSSKYDNVDVDAILASERLTTNYLNCLLNKGPCTPEGSTLKNHLSDAIATECEKCSAAQKKIAGKILSHFLLKRRKDFGVLLNKYDVAGNFRRKYLIDDDSSISFDKALTK</sequence>
<dbReference type="SUPFAM" id="SSF100910">
    <property type="entry name" value="Chemosensory protein Csp2"/>
    <property type="match status" value="1"/>
</dbReference>
<reference evidence="2" key="1">
    <citation type="submission" date="2018-08" db="EMBL/GenBank/DDBJ databases">
        <title>Functional characterizations of chemosensory proteins from Cylas formicarius (Fabricius).</title>
        <authorList>
            <person name="Hua J."/>
            <person name="Chen T."/>
            <person name="Huang Y."/>
            <person name="Li Y."/>
            <person name="Wu C."/>
            <person name="Li H."/>
            <person name="Chen K."/>
            <person name="Ma D."/>
            <person name="Li Z."/>
        </authorList>
    </citation>
    <scope>NUCLEOTIDE SEQUENCE</scope>
</reference>
<keyword evidence="1" id="KW-1133">Transmembrane helix</keyword>
<dbReference type="Pfam" id="PF03392">
    <property type="entry name" value="OS-D"/>
    <property type="match status" value="1"/>
</dbReference>
<keyword evidence="1" id="KW-0472">Membrane</keyword>
<dbReference type="InterPro" id="IPR005055">
    <property type="entry name" value="A10/PebIII"/>
</dbReference>
<name>A0A6B7ME17_CYLFO</name>
<keyword evidence="1" id="KW-0812">Transmembrane</keyword>
<protein>
    <submittedName>
        <fullName evidence="2">Chemosensory protein</fullName>
    </submittedName>
</protein>
<evidence type="ECO:0000313" key="2">
    <source>
        <dbReference type="EMBL" id="QFO46795.2"/>
    </source>
</evidence>
<organism evidence="2">
    <name type="scientific">Cylas formicarius</name>
    <name type="common">Sweet potato weevil</name>
    <name type="synonym">Attelabus formicarius</name>
    <dbReference type="NCBI Taxonomy" id="197179"/>
    <lineage>
        <taxon>Eukaryota</taxon>
        <taxon>Metazoa</taxon>
        <taxon>Ecdysozoa</taxon>
        <taxon>Arthropoda</taxon>
        <taxon>Hexapoda</taxon>
        <taxon>Insecta</taxon>
        <taxon>Pterygota</taxon>
        <taxon>Neoptera</taxon>
        <taxon>Endopterygota</taxon>
        <taxon>Coleoptera</taxon>
        <taxon>Polyphaga</taxon>
        <taxon>Cucujiformia</taxon>
        <taxon>Brentidae</taxon>
        <taxon>Cyladinae</taxon>
        <taxon>Cylas</taxon>
    </lineage>
</organism>
<dbReference type="PANTHER" id="PTHR11257:SF12">
    <property type="entry name" value="EJACULATORY BULB-SPECIFIC PROTEIN 3-RELATED"/>
    <property type="match status" value="1"/>
</dbReference>